<accession>A0ABU0JS19</accession>
<keyword evidence="2" id="KW-1185">Reference proteome</keyword>
<sequence>MKVLYHIDNASKWKLTMENAKNMLDEGEKSGENFEIEILANSIAVVNLKEQIAINTKLYMQMDELIKRNVKFAACKKALTKFTIQQEELCAFVQIVPSGVVEVANKENEGYCYIKA</sequence>
<dbReference type="Pfam" id="PF02635">
    <property type="entry name" value="DsrE"/>
    <property type="match status" value="1"/>
</dbReference>
<evidence type="ECO:0000313" key="2">
    <source>
        <dbReference type="Proteomes" id="UP001224418"/>
    </source>
</evidence>
<dbReference type="EMBL" id="JAUSWN010000012">
    <property type="protein sequence ID" value="MDQ0479870.1"/>
    <property type="molecule type" value="Genomic_DNA"/>
</dbReference>
<dbReference type="PANTHER" id="PTHR37691:SF1">
    <property type="entry name" value="BLR3518 PROTEIN"/>
    <property type="match status" value="1"/>
</dbReference>
<dbReference type="InterPro" id="IPR003787">
    <property type="entry name" value="Sulphur_relay_DsrE/F-like"/>
</dbReference>
<dbReference type="RefSeq" id="WP_307355794.1">
    <property type="nucleotide sequence ID" value="NZ_BAAACJ010000037.1"/>
</dbReference>
<dbReference type="PANTHER" id="PTHR37691">
    <property type="entry name" value="BLR3518 PROTEIN"/>
    <property type="match status" value="1"/>
</dbReference>
<gene>
    <name evidence="1" type="ORF">QOZ93_001612</name>
</gene>
<dbReference type="Proteomes" id="UP001224418">
    <property type="component" value="Unassembled WGS sequence"/>
</dbReference>
<name>A0ABU0JS19_HATLI</name>
<dbReference type="InterPro" id="IPR027396">
    <property type="entry name" value="DsrEFH-like"/>
</dbReference>
<evidence type="ECO:0000313" key="1">
    <source>
        <dbReference type="EMBL" id="MDQ0479870.1"/>
    </source>
</evidence>
<organism evidence="1 2">
    <name type="scientific">Hathewaya limosa</name>
    <name type="common">Clostridium limosum</name>
    <dbReference type="NCBI Taxonomy" id="1536"/>
    <lineage>
        <taxon>Bacteria</taxon>
        <taxon>Bacillati</taxon>
        <taxon>Bacillota</taxon>
        <taxon>Clostridia</taxon>
        <taxon>Eubacteriales</taxon>
        <taxon>Clostridiaceae</taxon>
        <taxon>Hathewaya</taxon>
    </lineage>
</organism>
<comment type="caution">
    <text evidence="1">The sequence shown here is derived from an EMBL/GenBank/DDBJ whole genome shotgun (WGS) entry which is preliminary data.</text>
</comment>
<proteinExistence type="predicted"/>
<dbReference type="Gene3D" id="3.40.1260.10">
    <property type="entry name" value="DsrEFH-like"/>
    <property type="match status" value="1"/>
</dbReference>
<protein>
    <submittedName>
        <fullName evidence="1">Intracellular sulfur oxidation DsrE/DsrF family protein</fullName>
    </submittedName>
</protein>
<reference evidence="1 2" key="1">
    <citation type="submission" date="2023-07" db="EMBL/GenBank/DDBJ databases">
        <title>Genomic Encyclopedia of Type Strains, Phase IV (KMG-IV): sequencing the most valuable type-strain genomes for metagenomic binning, comparative biology and taxonomic classification.</title>
        <authorList>
            <person name="Goeker M."/>
        </authorList>
    </citation>
    <scope>NUCLEOTIDE SEQUENCE [LARGE SCALE GENOMIC DNA]</scope>
    <source>
        <strain evidence="1 2">DSM 1400</strain>
    </source>
</reference>
<dbReference type="SUPFAM" id="SSF75169">
    <property type="entry name" value="DsrEFH-like"/>
    <property type="match status" value="1"/>
</dbReference>